<dbReference type="RefSeq" id="WP_261495112.1">
    <property type="nucleotide sequence ID" value="NZ_JAOCQF010000001.1"/>
</dbReference>
<sequence length="249" mass="26468">MIALLPMYDWDEVRDATDRLWGAIRDALDARGIAAPGTLTRGVDLWQAWQSPDLVLGQTCGFPFRTRLHGHVALVGTPDFALPDAAPGYYYSQLVVRADETHTLAEVFAQRLAANGRDSQSGWAAPLNHAAAQGWMVGETVLTGAHVESARAVAEGRADVAAIDAVTWRLVETYRPALAGQLRVIARTAPATPGLPYITAKGRDPAAIAAAVDDAVRALSAADRASLGLAGHVRIPEADYLAVPVPQVH</sequence>
<protein>
    <submittedName>
        <fullName evidence="1">Phosphate/phosphite/phosphonate ABC transporter substrate-binding protein</fullName>
    </submittedName>
</protein>
<name>A0ABT2NL88_9RHOB</name>
<gene>
    <name evidence="1" type="ORF">N5I32_09210</name>
</gene>
<dbReference type="PANTHER" id="PTHR35841:SF1">
    <property type="entry name" value="PHOSPHONATES-BINDING PERIPLASMIC PROTEIN"/>
    <property type="match status" value="1"/>
</dbReference>
<dbReference type="EMBL" id="JAOCQF010000001">
    <property type="protein sequence ID" value="MCT8329688.1"/>
    <property type="molecule type" value="Genomic_DNA"/>
</dbReference>
<accession>A0ABT2NL88</accession>
<dbReference type="Pfam" id="PF12974">
    <property type="entry name" value="Phosphonate-bd"/>
    <property type="match status" value="1"/>
</dbReference>
<dbReference type="Proteomes" id="UP001205601">
    <property type="component" value="Unassembled WGS sequence"/>
</dbReference>
<keyword evidence="2" id="KW-1185">Reference proteome</keyword>
<organism evidence="1 2">
    <name type="scientific">Albidovulum sediminis</name>
    <dbReference type="NCBI Taxonomy" id="3066345"/>
    <lineage>
        <taxon>Bacteria</taxon>
        <taxon>Pseudomonadati</taxon>
        <taxon>Pseudomonadota</taxon>
        <taxon>Alphaproteobacteria</taxon>
        <taxon>Rhodobacterales</taxon>
        <taxon>Paracoccaceae</taxon>
        <taxon>Albidovulum</taxon>
    </lineage>
</organism>
<dbReference type="Gene3D" id="3.40.190.10">
    <property type="entry name" value="Periplasmic binding protein-like II"/>
    <property type="match status" value="1"/>
</dbReference>
<evidence type="ECO:0000313" key="1">
    <source>
        <dbReference type="EMBL" id="MCT8329688.1"/>
    </source>
</evidence>
<comment type="caution">
    <text evidence="1">The sequence shown here is derived from an EMBL/GenBank/DDBJ whole genome shotgun (WGS) entry which is preliminary data.</text>
</comment>
<evidence type="ECO:0000313" key="2">
    <source>
        <dbReference type="Proteomes" id="UP001205601"/>
    </source>
</evidence>
<proteinExistence type="predicted"/>
<reference evidence="2" key="1">
    <citation type="submission" date="2023-07" db="EMBL/GenBank/DDBJ databases">
        <title>Defluviimonas sediminis sp. nov., isolated from mangrove sediment.</title>
        <authorList>
            <person name="Liu L."/>
            <person name="Li J."/>
            <person name="Huang Y."/>
            <person name="Pan J."/>
            <person name="Li M."/>
        </authorList>
    </citation>
    <scope>NUCLEOTIDE SEQUENCE [LARGE SCALE GENOMIC DNA]</scope>
    <source>
        <strain evidence="2">FT324</strain>
    </source>
</reference>
<dbReference type="SUPFAM" id="SSF53850">
    <property type="entry name" value="Periplasmic binding protein-like II"/>
    <property type="match status" value="1"/>
</dbReference>
<dbReference type="PANTHER" id="PTHR35841">
    <property type="entry name" value="PHOSPHONATES-BINDING PERIPLASMIC PROTEIN"/>
    <property type="match status" value="1"/>
</dbReference>